<dbReference type="SUPFAM" id="SSF69572">
    <property type="entry name" value="Activating enzymes of the ubiquitin-like proteins"/>
    <property type="match status" value="1"/>
</dbReference>
<dbReference type="SUPFAM" id="SSF54919">
    <property type="entry name" value="Nucleoside diphosphate kinase, NDK"/>
    <property type="match status" value="1"/>
</dbReference>
<evidence type="ECO:0000313" key="11">
    <source>
        <dbReference type="EMBL" id="CAN76073.1"/>
    </source>
</evidence>
<dbReference type="PROSITE" id="PS51374">
    <property type="entry name" value="NDPK_LIKE"/>
    <property type="match status" value="1"/>
</dbReference>
<dbReference type="EC" id="2.7.4.6" evidence="5"/>
<dbReference type="PROSITE" id="PS51192">
    <property type="entry name" value="HELICASE_ATP_BIND_1"/>
    <property type="match status" value="1"/>
</dbReference>
<comment type="cofactor">
    <cofactor evidence="3">
        <name>Mg(2+)</name>
        <dbReference type="ChEBI" id="CHEBI:18420"/>
    </cofactor>
</comment>
<dbReference type="GO" id="GO:0006183">
    <property type="term" value="P:GTP biosynthetic process"/>
    <property type="evidence" value="ECO:0007669"/>
    <property type="project" value="InterPro"/>
</dbReference>
<comment type="caution">
    <text evidence="8">Lacks conserved residue(s) required for the propagation of feature annotation.</text>
</comment>
<evidence type="ECO:0000256" key="5">
    <source>
        <dbReference type="ARBA" id="ARBA00012966"/>
    </source>
</evidence>
<dbReference type="Pfam" id="PF00334">
    <property type="entry name" value="NDK"/>
    <property type="match status" value="1"/>
</dbReference>
<dbReference type="InterPro" id="IPR036850">
    <property type="entry name" value="NDK-like_dom_sf"/>
</dbReference>
<dbReference type="GO" id="GO:0006228">
    <property type="term" value="P:UTP biosynthetic process"/>
    <property type="evidence" value="ECO:0007669"/>
    <property type="project" value="InterPro"/>
</dbReference>
<dbReference type="InterPro" id="IPR014001">
    <property type="entry name" value="Helicase_ATP-bd"/>
</dbReference>
<reference evidence="11" key="1">
    <citation type="journal article" date="2007" name="PLoS ONE">
        <title>The first genome sequence of an elite grapevine cultivar (Pinot noir Vitis vinifera L.): coping with a highly heterozygous genome.</title>
        <authorList>
            <person name="Velasco R."/>
            <person name="Zharkikh A."/>
            <person name="Troggio M."/>
            <person name="Cartwright D.A."/>
            <person name="Cestaro A."/>
            <person name="Pruss D."/>
            <person name="Pindo M."/>
            <person name="FitzGerald L.M."/>
            <person name="Vezzulli S."/>
            <person name="Reid J."/>
            <person name="Malacarne G."/>
            <person name="Iliev D."/>
            <person name="Coppola G."/>
            <person name="Wardell B."/>
            <person name="Micheletti D."/>
            <person name="Macalma T."/>
            <person name="Facci M."/>
            <person name="Mitchell J.T."/>
            <person name="Perazzolli M."/>
            <person name="Eldredge G."/>
            <person name="Gatto P."/>
            <person name="Oyzerski R."/>
            <person name="Moretto M."/>
            <person name="Gutin N."/>
            <person name="Stefanini M."/>
            <person name="Chen Y."/>
            <person name="Segala C."/>
            <person name="Davenport C."/>
            <person name="Dematte L."/>
            <person name="Mraz A."/>
            <person name="Battilana J."/>
            <person name="Stormo K."/>
            <person name="Costa F."/>
            <person name="Tao Q."/>
            <person name="Si-Ammour A."/>
            <person name="Harkins T."/>
            <person name="Lackey A."/>
            <person name="Perbost C."/>
            <person name="Taillon B."/>
            <person name="Stella A."/>
            <person name="Solovyev V."/>
            <person name="Fawcett J.A."/>
            <person name="Sterck L."/>
            <person name="Vandepoele K."/>
            <person name="Grando S.M."/>
            <person name="Toppo S."/>
            <person name="Moser C."/>
            <person name="Lanchbury J."/>
            <person name="Bogden R."/>
            <person name="Skolnick M."/>
            <person name="Sgaramella V."/>
            <person name="Bhatnagar S.K."/>
            <person name="Fontana P."/>
            <person name="Gutin A."/>
            <person name="Van de Peer Y."/>
            <person name="Salamini F."/>
            <person name="Viola R."/>
        </authorList>
    </citation>
    <scope>NUCLEOTIDE SEQUENCE</scope>
</reference>
<dbReference type="GO" id="GO:0005524">
    <property type="term" value="F:ATP binding"/>
    <property type="evidence" value="ECO:0007669"/>
    <property type="project" value="InterPro"/>
</dbReference>
<evidence type="ECO:0000256" key="3">
    <source>
        <dbReference type="ARBA" id="ARBA00001946"/>
    </source>
</evidence>
<dbReference type="InterPro" id="IPR034907">
    <property type="entry name" value="NDK-like_dom"/>
</dbReference>
<dbReference type="Gene3D" id="3.30.70.141">
    <property type="entry name" value="Nucleoside diphosphate kinase-like domain"/>
    <property type="match status" value="1"/>
</dbReference>
<dbReference type="Gene3D" id="3.40.50.300">
    <property type="entry name" value="P-loop containing nucleotide triphosphate hydrolases"/>
    <property type="match status" value="1"/>
</dbReference>
<dbReference type="SUPFAM" id="SSF52540">
    <property type="entry name" value="P-loop containing nucleoside triphosphate hydrolases"/>
    <property type="match status" value="1"/>
</dbReference>
<dbReference type="PRINTS" id="PR01243">
    <property type="entry name" value="NUCDPKINASE"/>
</dbReference>
<dbReference type="InterPro" id="IPR035985">
    <property type="entry name" value="Ubiquitin-activating_enz"/>
</dbReference>
<gene>
    <name evidence="11" type="ORF">VITISV_018239</name>
</gene>
<sequence length="261" mass="28887">MESIALDNVYVRLYVDQGCFYFQKLLLETGALGVKCNTQMAIGSLCRTVSSNLHPVAAKPEQKLLMNLEETSVGTSKGPQISSLKSSVDIVIETPGRLKDLIEMGMCWLTEVSFVVLDEVDRMLDMRFEPEVLLYIKPDMSYSPNGKGNTTNPKGTMIVFVWYKKEAGHVENVLQRKGFSLKILKLLSMERGFAEKHHEDLSSKPFFNVLVENIIYGPIVAMIWECKNVVTTGSKIIGATNPSNSALASSVVTLLLTLAGM</sequence>
<protein>
    <recommendedName>
        <fullName evidence="5">nucleoside-diphosphate kinase</fullName>
        <ecNumber evidence="5">2.7.4.6</ecNumber>
    </recommendedName>
</protein>
<dbReference type="GO" id="GO:0006241">
    <property type="term" value="P:CTP biosynthetic process"/>
    <property type="evidence" value="ECO:0007669"/>
    <property type="project" value="InterPro"/>
</dbReference>
<evidence type="ECO:0000256" key="6">
    <source>
        <dbReference type="ARBA" id="ARBA00022679"/>
    </source>
</evidence>
<dbReference type="InterPro" id="IPR027417">
    <property type="entry name" value="P-loop_NTPase"/>
</dbReference>
<evidence type="ECO:0000256" key="9">
    <source>
        <dbReference type="RuleBase" id="RU004011"/>
    </source>
</evidence>
<dbReference type="GO" id="GO:0008641">
    <property type="term" value="F:ubiquitin-like modifier activating enzyme activity"/>
    <property type="evidence" value="ECO:0007669"/>
    <property type="project" value="InterPro"/>
</dbReference>
<proteinExistence type="inferred from homology"/>
<dbReference type="GO" id="GO:0003676">
    <property type="term" value="F:nucleic acid binding"/>
    <property type="evidence" value="ECO:0007669"/>
    <property type="project" value="InterPro"/>
</dbReference>
<dbReference type="PANTHER" id="PTHR11349">
    <property type="entry name" value="NUCLEOSIDE DIPHOSPHATE KINASE"/>
    <property type="match status" value="1"/>
</dbReference>
<evidence type="ECO:0000256" key="8">
    <source>
        <dbReference type="PROSITE-ProRule" id="PRU00706"/>
    </source>
</evidence>
<evidence type="ECO:0000256" key="7">
    <source>
        <dbReference type="ARBA" id="ARBA00022777"/>
    </source>
</evidence>
<comment type="catalytic activity">
    <reaction evidence="1">
        <text>a 2'-deoxyribonucleoside 5'-diphosphate + ATP = a 2'-deoxyribonucleoside 5'-triphosphate + ADP</text>
        <dbReference type="Rhea" id="RHEA:44640"/>
        <dbReference type="ChEBI" id="CHEBI:30616"/>
        <dbReference type="ChEBI" id="CHEBI:61560"/>
        <dbReference type="ChEBI" id="CHEBI:73316"/>
        <dbReference type="ChEBI" id="CHEBI:456216"/>
        <dbReference type="EC" id="2.7.4.6"/>
    </reaction>
</comment>
<evidence type="ECO:0000256" key="4">
    <source>
        <dbReference type="ARBA" id="ARBA00008142"/>
    </source>
</evidence>
<organism evidence="11">
    <name type="scientific">Vitis vinifera</name>
    <name type="common">Grape</name>
    <dbReference type="NCBI Taxonomy" id="29760"/>
    <lineage>
        <taxon>Eukaryota</taxon>
        <taxon>Viridiplantae</taxon>
        <taxon>Streptophyta</taxon>
        <taxon>Embryophyta</taxon>
        <taxon>Tracheophyta</taxon>
        <taxon>Spermatophyta</taxon>
        <taxon>Magnoliopsida</taxon>
        <taxon>eudicotyledons</taxon>
        <taxon>Gunneridae</taxon>
        <taxon>Pentapetalae</taxon>
        <taxon>rosids</taxon>
        <taxon>Vitales</taxon>
        <taxon>Vitaceae</taxon>
        <taxon>Viteae</taxon>
        <taxon>Vitis</taxon>
    </lineage>
</organism>
<keyword evidence="6" id="KW-0808">Transferase</keyword>
<dbReference type="EMBL" id="AM436540">
    <property type="protein sequence ID" value="CAN76073.1"/>
    <property type="molecule type" value="Genomic_DNA"/>
</dbReference>
<dbReference type="InterPro" id="IPR001564">
    <property type="entry name" value="Nucleoside_diP_kinase"/>
</dbReference>
<evidence type="ECO:0000256" key="2">
    <source>
        <dbReference type="ARBA" id="ARBA00000937"/>
    </source>
</evidence>
<dbReference type="GO" id="GO:0004550">
    <property type="term" value="F:nucleoside diphosphate kinase activity"/>
    <property type="evidence" value="ECO:0007669"/>
    <property type="project" value="UniProtKB-EC"/>
</dbReference>
<evidence type="ECO:0000259" key="10">
    <source>
        <dbReference type="PROSITE" id="PS51192"/>
    </source>
</evidence>
<dbReference type="AlphaFoldDB" id="A5AUZ1"/>
<accession>A5AUZ1</accession>
<name>A5AUZ1_VITVI</name>
<comment type="similarity">
    <text evidence="4 8 9">Belongs to the NDK family.</text>
</comment>
<dbReference type="SMART" id="SM00562">
    <property type="entry name" value="NDK"/>
    <property type="match status" value="1"/>
</dbReference>
<comment type="catalytic activity">
    <reaction evidence="2">
        <text>a ribonucleoside 5'-diphosphate + ATP = a ribonucleoside 5'-triphosphate + ADP</text>
        <dbReference type="Rhea" id="RHEA:18113"/>
        <dbReference type="ChEBI" id="CHEBI:30616"/>
        <dbReference type="ChEBI" id="CHEBI:57930"/>
        <dbReference type="ChEBI" id="CHEBI:61557"/>
        <dbReference type="ChEBI" id="CHEBI:456216"/>
        <dbReference type="EC" id="2.7.4.6"/>
    </reaction>
</comment>
<evidence type="ECO:0000256" key="1">
    <source>
        <dbReference type="ARBA" id="ARBA00000082"/>
    </source>
</evidence>
<keyword evidence="7" id="KW-0418">Kinase</keyword>
<dbReference type="InterPro" id="IPR011545">
    <property type="entry name" value="DEAD/DEAH_box_helicase_dom"/>
</dbReference>
<feature type="domain" description="Helicase ATP-binding" evidence="10">
    <location>
        <begin position="49"/>
        <end position="134"/>
    </location>
</feature>
<dbReference type="Pfam" id="PF00270">
    <property type="entry name" value="DEAD"/>
    <property type="match status" value="1"/>
</dbReference>
<dbReference type="OrthoDB" id="2162449at2759"/>